<dbReference type="GO" id="GO:0005525">
    <property type="term" value="F:GTP binding"/>
    <property type="evidence" value="ECO:0007669"/>
    <property type="project" value="UniProtKB-KW"/>
</dbReference>
<dbReference type="GO" id="GO:0010507">
    <property type="term" value="P:negative regulation of autophagy"/>
    <property type="evidence" value="ECO:0007669"/>
    <property type="project" value="TreeGrafter"/>
</dbReference>
<feature type="non-terminal residue" evidence="8">
    <location>
        <position position="315"/>
    </location>
</feature>
<organism evidence="9">
    <name type="scientific">Aureococcus anophagefferens</name>
    <name type="common">Harmful bloom alga</name>
    <dbReference type="NCBI Taxonomy" id="44056"/>
    <lineage>
        <taxon>Eukaryota</taxon>
        <taxon>Sar</taxon>
        <taxon>Stramenopiles</taxon>
        <taxon>Ochrophyta</taxon>
        <taxon>Pelagophyceae</taxon>
        <taxon>Pelagomonadales</taxon>
        <taxon>Pelagomonadaceae</taxon>
        <taxon>Aureococcus</taxon>
    </lineage>
</organism>
<protein>
    <recommendedName>
        <fullName evidence="10">GTP-binding protein</fullName>
    </recommendedName>
</protein>
<evidence type="ECO:0000256" key="1">
    <source>
        <dbReference type="ARBA" id="ARBA00004308"/>
    </source>
</evidence>
<dbReference type="OrthoDB" id="26136at2759"/>
<dbReference type="RefSeq" id="XP_009037173.1">
    <property type="nucleotide sequence ID" value="XM_009038925.1"/>
</dbReference>
<keyword evidence="4" id="KW-0378">Hydrolase</keyword>
<dbReference type="PANTHER" id="PTHR11259">
    <property type="entry name" value="RAS-RELATED GTP BINDING RAG/GTR YEAST"/>
    <property type="match status" value="1"/>
</dbReference>
<feature type="non-terminal residue" evidence="8">
    <location>
        <position position="1"/>
    </location>
</feature>
<keyword evidence="6" id="KW-0472">Membrane</keyword>
<dbReference type="Proteomes" id="UP000002729">
    <property type="component" value="Unassembled WGS sequence"/>
</dbReference>
<evidence type="ECO:0000256" key="6">
    <source>
        <dbReference type="ARBA" id="ARBA00023136"/>
    </source>
</evidence>
<dbReference type="GO" id="GO:0012505">
    <property type="term" value="C:endomembrane system"/>
    <property type="evidence" value="ECO:0007669"/>
    <property type="project" value="UniProtKB-SubCell"/>
</dbReference>
<evidence type="ECO:0000313" key="9">
    <source>
        <dbReference type="Proteomes" id="UP000002729"/>
    </source>
</evidence>
<dbReference type="Pfam" id="PF04670">
    <property type="entry name" value="Gtr1_RagA"/>
    <property type="match status" value="1"/>
</dbReference>
<evidence type="ECO:0000256" key="5">
    <source>
        <dbReference type="ARBA" id="ARBA00023134"/>
    </source>
</evidence>
<dbReference type="EMBL" id="GL833129">
    <property type="protein sequence ID" value="EGB07842.1"/>
    <property type="molecule type" value="Genomic_DNA"/>
</dbReference>
<accession>F0Y9Z6</accession>
<dbReference type="GO" id="GO:0005764">
    <property type="term" value="C:lysosome"/>
    <property type="evidence" value="ECO:0007669"/>
    <property type="project" value="TreeGrafter"/>
</dbReference>
<comment type="catalytic activity">
    <reaction evidence="7">
        <text>GTP + H2O = GDP + phosphate + H(+)</text>
        <dbReference type="Rhea" id="RHEA:19669"/>
        <dbReference type="ChEBI" id="CHEBI:15377"/>
        <dbReference type="ChEBI" id="CHEBI:15378"/>
        <dbReference type="ChEBI" id="CHEBI:37565"/>
        <dbReference type="ChEBI" id="CHEBI:43474"/>
        <dbReference type="ChEBI" id="CHEBI:58189"/>
    </reaction>
    <physiologicalReaction direction="left-to-right" evidence="7">
        <dbReference type="Rhea" id="RHEA:19670"/>
    </physiologicalReaction>
</comment>
<dbReference type="GO" id="GO:0005634">
    <property type="term" value="C:nucleus"/>
    <property type="evidence" value="ECO:0007669"/>
    <property type="project" value="TreeGrafter"/>
</dbReference>
<proteinExistence type="inferred from homology"/>
<dbReference type="GO" id="GO:1904263">
    <property type="term" value="P:positive regulation of TORC1 signaling"/>
    <property type="evidence" value="ECO:0007669"/>
    <property type="project" value="TreeGrafter"/>
</dbReference>
<evidence type="ECO:0000256" key="7">
    <source>
        <dbReference type="ARBA" id="ARBA00049117"/>
    </source>
</evidence>
<keyword evidence="5" id="KW-0342">GTP-binding</keyword>
<dbReference type="CDD" id="cd11385">
    <property type="entry name" value="RagC_like"/>
    <property type="match status" value="1"/>
</dbReference>
<dbReference type="InParanoid" id="F0Y9Z6"/>
<dbReference type="InterPro" id="IPR027417">
    <property type="entry name" value="P-loop_NTPase"/>
</dbReference>
<dbReference type="Gene3D" id="3.40.50.300">
    <property type="entry name" value="P-loop containing nucleotide triphosphate hydrolases"/>
    <property type="match status" value="1"/>
</dbReference>
<dbReference type="GeneID" id="20220701"/>
<evidence type="ECO:0000256" key="3">
    <source>
        <dbReference type="ARBA" id="ARBA00022741"/>
    </source>
</evidence>
<name>F0Y9Z6_AURAN</name>
<keyword evidence="3" id="KW-0547">Nucleotide-binding</keyword>
<dbReference type="InterPro" id="IPR039400">
    <property type="entry name" value="RagC/D"/>
</dbReference>
<evidence type="ECO:0000256" key="4">
    <source>
        <dbReference type="ARBA" id="ARBA00022801"/>
    </source>
</evidence>
<keyword evidence="9" id="KW-1185">Reference proteome</keyword>
<dbReference type="GO" id="GO:0009267">
    <property type="term" value="P:cellular response to starvation"/>
    <property type="evidence" value="ECO:0007669"/>
    <property type="project" value="TreeGrafter"/>
</dbReference>
<dbReference type="GO" id="GO:1990131">
    <property type="term" value="C:Gtr1-Gtr2 GTPase complex"/>
    <property type="evidence" value="ECO:0007669"/>
    <property type="project" value="TreeGrafter"/>
</dbReference>
<dbReference type="SUPFAM" id="SSF52540">
    <property type="entry name" value="P-loop containing nucleoside triphosphate hydrolases"/>
    <property type="match status" value="1"/>
</dbReference>
<comment type="similarity">
    <text evidence="2">Belongs to the GTR/RAG GTP-binding protein family.</text>
</comment>
<dbReference type="Gene3D" id="3.30.450.190">
    <property type="match status" value="1"/>
</dbReference>
<sequence>PRIVLMGSRRSGKTSMERVVFGKMSPHETLFVASTSTPTLRLVANSELVHFAIFDIPGGCELGELSHHGAALTPMAVFSRCVVLVYVVDAEADPYAECARLAEVVALARRVNPRVGLEVFVHKVDGDHFLSEEQKLGCRREIEACVRAELAELTRGDARAEDEAADEAASIYDHSVFEAFSKVVTKSLVPQRKTLQRMLDALVAACDMEKSFLFDVSSKVYVATDSAPVDSASYELCADAIDVVLDVSSIYAPAKKGRDDRKPRSNAASVTLSNGMALVLDEVDQNLALVCLLRSENLEKRGLIDYNLSCFRAAL</sequence>
<evidence type="ECO:0000313" key="8">
    <source>
        <dbReference type="EMBL" id="EGB07842.1"/>
    </source>
</evidence>
<evidence type="ECO:0000256" key="2">
    <source>
        <dbReference type="ARBA" id="ARBA00007756"/>
    </source>
</evidence>
<dbReference type="OMA" id="NCRTFQE"/>
<reference evidence="8 9" key="1">
    <citation type="journal article" date="2011" name="Proc. Natl. Acad. Sci. U.S.A.">
        <title>Niche of harmful alga Aureococcus anophagefferens revealed through ecogenomics.</title>
        <authorList>
            <person name="Gobler C.J."/>
            <person name="Berry D.L."/>
            <person name="Dyhrman S.T."/>
            <person name="Wilhelm S.W."/>
            <person name="Salamov A."/>
            <person name="Lobanov A.V."/>
            <person name="Zhang Y."/>
            <person name="Collier J.L."/>
            <person name="Wurch L.L."/>
            <person name="Kustka A.B."/>
            <person name="Dill B.D."/>
            <person name="Shah M."/>
            <person name="VerBerkmoes N.C."/>
            <person name="Kuo A."/>
            <person name="Terry A."/>
            <person name="Pangilinan J."/>
            <person name="Lindquist E.A."/>
            <person name="Lucas S."/>
            <person name="Paulsen I.T."/>
            <person name="Hattenrath-Lehmann T.K."/>
            <person name="Talmage S.C."/>
            <person name="Walker E.A."/>
            <person name="Koch F."/>
            <person name="Burson A.M."/>
            <person name="Marcoval M.A."/>
            <person name="Tang Y.Z."/>
            <person name="Lecleir G.R."/>
            <person name="Coyne K.J."/>
            <person name="Berg G.M."/>
            <person name="Bertrand E.M."/>
            <person name="Saito M.A."/>
            <person name="Gladyshev V.N."/>
            <person name="Grigoriev I.V."/>
        </authorList>
    </citation>
    <scope>NUCLEOTIDE SEQUENCE [LARGE SCALE GENOMIC DNA]</scope>
    <source>
        <strain evidence="9">CCMP 1984</strain>
    </source>
</reference>
<comment type="subcellular location">
    <subcellularLocation>
        <location evidence="1">Endomembrane system</location>
    </subcellularLocation>
</comment>
<dbReference type="AlphaFoldDB" id="F0Y9Z6"/>
<dbReference type="InterPro" id="IPR006762">
    <property type="entry name" value="Gtr1_RagA"/>
</dbReference>
<gene>
    <name evidence="8" type="ORF">AURANDRAFT_2925</name>
</gene>
<evidence type="ECO:0008006" key="10">
    <source>
        <dbReference type="Google" id="ProtNLM"/>
    </source>
</evidence>
<dbReference type="eggNOG" id="KOG3887">
    <property type="taxonomic scope" value="Eukaryota"/>
</dbReference>
<dbReference type="KEGG" id="aaf:AURANDRAFT_2925"/>
<dbReference type="GO" id="GO:0003924">
    <property type="term" value="F:GTPase activity"/>
    <property type="evidence" value="ECO:0007669"/>
    <property type="project" value="TreeGrafter"/>
</dbReference>
<dbReference type="PANTHER" id="PTHR11259:SF2">
    <property type="entry name" value="GH16429P"/>
    <property type="match status" value="1"/>
</dbReference>